<accession>A0A1G5J1X4</accession>
<evidence type="ECO:0000259" key="2">
    <source>
        <dbReference type="Pfam" id="PF03009"/>
    </source>
</evidence>
<evidence type="ECO:0000313" key="3">
    <source>
        <dbReference type="EMBL" id="SCY82164.1"/>
    </source>
</evidence>
<protein>
    <submittedName>
        <fullName evidence="3">Glycerophosphoryl diester phosphodiesterase family protein</fullName>
    </submittedName>
</protein>
<dbReference type="GO" id="GO:0008081">
    <property type="term" value="F:phosphoric diester hydrolase activity"/>
    <property type="evidence" value="ECO:0007669"/>
    <property type="project" value="InterPro"/>
</dbReference>
<keyword evidence="1" id="KW-0732">Signal</keyword>
<dbReference type="EMBL" id="FMUX01000024">
    <property type="protein sequence ID" value="SCY82164.1"/>
    <property type="molecule type" value="Genomic_DNA"/>
</dbReference>
<sequence length="435" mass="48808">MERRKSCSIFMLCCLVFLLSAVPCFAEGKMTFPAMTTWTPEIGQSHEIGYLSTHGGLNWIPTWTVEKNQAPGTLLETDPMDLAEGRYAVLFQVWHKQNDGVRLGELRAWSGSELIASAPLISREFPSYRAGGFQRAILELELAQSAPDVRFELYYGGGNTYIWTGAVNLSPIETRRPFYNIAHRCSTVDKVNRMVDKNANAIEFDLTPVEEDGSIGFKVYHSGDICHTPASRFDDFLLNLKAHIDSRRIALIELDCKQDKDIDPADYARALAQRLMDAEIPARLAVFSVPRAQAAIFNDVLKKEDAEGHSLYNAGIDSYLQDYSGLTPDTWAAKVEAIGSTFIGVGASSVNPSSMPSWMAWVQAMTNLRDSNRNFKKSYYWTLNRKASMRTCLDYGVDGVITNFPDRMDEVLNEAPYSLLFRRATQDDSQFAVHQ</sequence>
<organism evidence="3 4">
    <name type="scientific">Desulfoluna spongiiphila</name>
    <dbReference type="NCBI Taxonomy" id="419481"/>
    <lineage>
        <taxon>Bacteria</taxon>
        <taxon>Pseudomonadati</taxon>
        <taxon>Thermodesulfobacteriota</taxon>
        <taxon>Desulfobacteria</taxon>
        <taxon>Desulfobacterales</taxon>
        <taxon>Desulfolunaceae</taxon>
        <taxon>Desulfoluna</taxon>
    </lineage>
</organism>
<dbReference type="Pfam" id="PF03009">
    <property type="entry name" value="GDPD"/>
    <property type="match status" value="1"/>
</dbReference>
<evidence type="ECO:0000256" key="1">
    <source>
        <dbReference type="SAM" id="SignalP"/>
    </source>
</evidence>
<dbReference type="GO" id="GO:0006629">
    <property type="term" value="P:lipid metabolic process"/>
    <property type="evidence" value="ECO:0007669"/>
    <property type="project" value="InterPro"/>
</dbReference>
<dbReference type="Proteomes" id="UP000198870">
    <property type="component" value="Unassembled WGS sequence"/>
</dbReference>
<dbReference type="InterPro" id="IPR017946">
    <property type="entry name" value="PLC-like_Pdiesterase_TIM-brl"/>
</dbReference>
<feature type="signal peptide" evidence="1">
    <location>
        <begin position="1"/>
        <end position="26"/>
    </location>
</feature>
<dbReference type="AlphaFoldDB" id="A0A1G5J1X4"/>
<feature type="domain" description="GP-PDE" evidence="2">
    <location>
        <begin position="368"/>
        <end position="406"/>
    </location>
</feature>
<feature type="chain" id="PRO_5011500251" evidence="1">
    <location>
        <begin position="27"/>
        <end position="435"/>
    </location>
</feature>
<dbReference type="InterPro" id="IPR030395">
    <property type="entry name" value="GP_PDE_dom"/>
</dbReference>
<evidence type="ECO:0000313" key="4">
    <source>
        <dbReference type="Proteomes" id="UP000198870"/>
    </source>
</evidence>
<reference evidence="3 4" key="1">
    <citation type="submission" date="2016-10" db="EMBL/GenBank/DDBJ databases">
        <authorList>
            <person name="de Groot N.N."/>
        </authorList>
    </citation>
    <scope>NUCLEOTIDE SEQUENCE [LARGE SCALE GENOMIC DNA]</scope>
    <source>
        <strain evidence="3 4">AA1</strain>
    </source>
</reference>
<dbReference type="Gene3D" id="3.20.20.190">
    <property type="entry name" value="Phosphatidylinositol (PI) phosphodiesterase"/>
    <property type="match status" value="1"/>
</dbReference>
<gene>
    <name evidence="3" type="ORF">SAMN05216233_1243</name>
</gene>
<dbReference type="SUPFAM" id="SSF51695">
    <property type="entry name" value="PLC-like phosphodiesterases"/>
    <property type="match status" value="1"/>
</dbReference>
<name>A0A1G5J1X4_9BACT</name>
<proteinExistence type="predicted"/>
<keyword evidence="4" id="KW-1185">Reference proteome</keyword>
<dbReference type="OrthoDB" id="9787897at2"/>